<dbReference type="Pfam" id="PF01728">
    <property type="entry name" value="FtsJ"/>
    <property type="match status" value="1"/>
</dbReference>
<reference evidence="9" key="1">
    <citation type="submission" date="2021-02" db="EMBL/GenBank/DDBJ databases">
        <authorList>
            <person name="Nowell W R."/>
        </authorList>
    </citation>
    <scope>NUCLEOTIDE SEQUENCE</scope>
</reference>
<keyword evidence="4" id="KW-0808">Transferase</keyword>
<evidence type="ECO:0000259" key="8">
    <source>
        <dbReference type="Pfam" id="PF01728"/>
    </source>
</evidence>
<proteinExistence type="inferred from homology"/>
<evidence type="ECO:0000256" key="2">
    <source>
        <dbReference type="ARBA" id="ARBA00022552"/>
    </source>
</evidence>
<gene>
    <name evidence="9" type="ORF">XDN619_LOCUS35197</name>
</gene>
<dbReference type="Proteomes" id="UP000663887">
    <property type="component" value="Unassembled WGS sequence"/>
</dbReference>
<keyword evidence="3" id="KW-0489">Methyltransferase</keyword>
<dbReference type="SUPFAM" id="SSF53335">
    <property type="entry name" value="S-adenosyl-L-methionine-dependent methyltransferases"/>
    <property type="match status" value="1"/>
</dbReference>
<dbReference type="InterPro" id="IPR029063">
    <property type="entry name" value="SAM-dependent_MTases_sf"/>
</dbReference>
<dbReference type="PIRSF" id="PIRSF005461">
    <property type="entry name" value="23S_rRNA_mtase"/>
    <property type="match status" value="1"/>
</dbReference>
<accession>A0A817A225</accession>
<organism evidence="9 10">
    <name type="scientific">Rotaria magnacalcarata</name>
    <dbReference type="NCBI Taxonomy" id="392030"/>
    <lineage>
        <taxon>Eukaryota</taxon>
        <taxon>Metazoa</taxon>
        <taxon>Spiralia</taxon>
        <taxon>Gnathifera</taxon>
        <taxon>Rotifera</taxon>
        <taxon>Eurotatoria</taxon>
        <taxon>Bdelloidea</taxon>
        <taxon>Philodinida</taxon>
        <taxon>Philodinidae</taxon>
        <taxon>Rotaria</taxon>
    </lineage>
</organism>
<sequence length="227" mass="24998">MSASTGYRGKFTKVKTAKGRKKSSTRWLMRQLNDPYVAKAKLDGYRSRAAYKLVEINEKFKILVPGMNVVDLGAAPGGWSQVAAKIIQSDNKNAKNKLIAIDLLAIEPIASVTTLQKDFFAEDTQSLIISHLNNQLADVVLSDMAANTIGHSATDHLRIIDLCENAFHFAMTILKPGGHFVTKIFRGGTEGELLAEVKQNFTTVKHFKPNSSRKGSSEFYLIALGKK</sequence>
<evidence type="ECO:0000313" key="9">
    <source>
        <dbReference type="EMBL" id="CAF2248614.1"/>
    </source>
</evidence>
<keyword evidence="2" id="KW-0698">rRNA processing</keyword>
<feature type="domain" description="Ribosomal RNA methyltransferase FtsJ" evidence="8">
    <location>
        <begin position="45"/>
        <end position="226"/>
    </location>
</feature>
<dbReference type="InterPro" id="IPR002877">
    <property type="entry name" value="RNA_MeTrfase_FtsJ_dom"/>
</dbReference>
<dbReference type="InterPro" id="IPR050082">
    <property type="entry name" value="RNA_methyltr_RlmE"/>
</dbReference>
<comment type="similarity">
    <text evidence="1">Belongs to the class I-like SAM-binding methyltransferase superfamily. RNA methyltransferase RlmE family.</text>
</comment>
<dbReference type="EMBL" id="CAJNRG010018148">
    <property type="protein sequence ID" value="CAF2248614.1"/>
    <property type="molecule type" value="Genomic_DNA"/>
</dbReference>
<evidence type="ECO:0000256" key="1">
    <source>
        <dbReference type="ARBA" id="ARBA00009258"/>
    </source>
</evidence>
<comment type="caution">
    <text evidence="9">The sequence shown here is derived from an EMBL/GenBank/DDBJ whole genome shotgun (WGS) entry which is preliminary data.</text>
</comment>
<evidence type="ECO:0000256" key="3">
    <source>
        <dbReference type="ARBA" id="ARBA00022603"/>
    </source>
</evidence>
<dbReference type="GO" id="GO:0008650">
    <property type="term" value="F:rRNA (uridine-2'-O-)-methyltransferase activity"/>
    <property type="evidence" value="ECO:0007669"/>
    <property type="project" value="TreeGrafter"/>
</dbReference>
<dbReference type="AlphaFoldDB" id="A0A817A225"/>
<dbReference type="HAMAP" id="MF_01547">
    <property type="entry name" value="RNA_methyltr_E"/>
    <property type="match status" value="1"/>
</dbReference>
<evidence type="ECO:0000313" key="10">
    <source>
        <dbReference type="Proteomes" id="UP000663887"/>
    </source>
</evidence>
<dbReference type="PANTHER" id="PTHR10920">
    <property type="entry name" value="RIBOSOMAL RNA METHYLTRANSFERASE"/>
    <property type="match status" value="1"/>
</dbReference>
<keyword evidence="5 7" id="KW-0949">S-adenosyl-L-methionine</keyword>
<feature type="active site" description="Proton acceptor" evidence="7">
    <location>
        <position position="183"/>
    </location>
</feature>
<evidence type="ECO:0000256" key="5">
    <source>
        <dbReference type="ARBA" id="ARBA00022691"/>
    </source>
</evidence>
<dbReference type="Gene3D" id="3.40.50.150">
    <property type="entry name" value="Vaccinia Virus protein VP39"/>
    <property type="match status" value="1"/>
</dbReference>
<evidence type="ECO:0000256" key="4">
    <source>
        <dbReference type="ARBA" id="ARBA00022679"/>
    </source>
</evidence>
<dbReference type="InterPro" id="IPR015507">
    <property type="entry name" value="rRNA-MeTfrase_E"/>
</dbReference>
<evidence type="ECO:0000256" key="7">
    <source>
        <dbReference type="PIRSR" id="PIRSR005461-1"/>
    </source>
</evidence>
<protein>
    <recommendedName>
        <fullName evidence="6">rRNA methyltransferase 2, mitochondrial</fullName>
    </recommendedName>
</protein>
<name>A0A817A225_9BILA</name>
<dbReference type="PANTHER" id="PTHR10920:SF18">
    <property type="entry name" value="RRNA METHYLTRANSFERASE 2, MITOCHONDRIAL"/>
    <property type="match status" value="1"/>
</dbReference>
<evidence type="ECO:0000256" key="6">
    <source>
        <dbReference type="ARBA" id="ARBA00041184"/>
    </source>
</evidence>